<gene>
    <name evidence="1" type="ORF">GG681_02590</name>
</gene>
<dbReference type="CDD" id="cd00586">
    <property type="entry name" value="4HBT"/>
    <property type="match status" value="1"/>
</dbReference>
<proteinExistence type="predicted"/>
<organism evidence="1 2">
    <name type="scientific">Tritonibacter aquimaris</name>
    <dbReference type="NCBI Taxonomy" id="2663379"/>
    <lineage>
        <taxon>Bacteria</taxon>
        <taxon>Pseudomonadati</taxon>
        <taxon>Pseudomonadota</taxon>
        <taxon>Alphaproteobacteria</taxon>
        <taxon>Rhodobacterales</taxon>
        <taxon>Paracoccaceae</taxon>
        <taxon>Tritonibacter</taxon>
    </lineage>
</organism>
<dbReference type="AlphaFoldDB" id="A0A844AK23"/>
<dbReference type="InterPro" id="IPR029069">
    <property type="entry name" value="HotDog_dom_sf"/>
</dbReference>
<reference evidence="1 2" key="1">
    <citation type="submission" date="2019-10" db="EMBL/GenBank/DDBJ databases">
        <title>Epibacterium sp. nov., isolated from seawater.</title>
        <authorList>
            <person name="Zhang X."/>
            <person name="Li N."/>
        </authorList>
    </citation>
    <scope>NUCLEOTIDE SEQUENCE [LARGE SCALE GENOMIC DNA]</scope>
    <source>
        <strain evidence="1 2">SM1969</strain>
    </source>
</reference>
<name>A0A844AK23_9RHOB</name>
<evidence type="ECO:0000313" key="1">
    <source>
        <dbReference type="EMBL" id="MQY41515.1"/>
    </source>
</evidence>
<comment type="caution">
    <text evidence="1">The sequence shown here is derived from an EMBL/GenBank/DDBJ whole genome shotgun (WGS) entry which is preliminary data.</text>
</comment>
<protein>
    <submittedName>
        <fullName evidence="1">Acyl-CoA thioesterase</fullName>
    </submittedName>
</protein>
<sequence length="159" mass="18632">MELRFHTPLSAEEQLAHGISEPQAMAMADRVRFAEVDMLRHVNNKAYLEWFETSRVVHFNYLCMPHFKDMPEPRTVLRNANVHYIQEMKLNEPYIATTTIKRFRRTSYVQEQQIWSGGVLRCRMEGVMVLRTPDGSEGYPLPESLKEYWRDGEGAVPEV</sequence>
<dbReference type="Gene3D" id="3.10.129.10">
    <property type="entry name" value="Hotdog Thioesterase"/>
    <property type="match status" value="1"/>
</dbReference>
<dbReference type="Pfam" id="PF13279">
    <property type="entry name" value="4HBT_2"/>
    <property type="match status" value="1"/>
</dbReference>
<dbReference type="Proteomes" id="UP000436694">
    <property type="component" value="Unassembled WGS sequence"/>
</dbReference>
<evidence type="ECO:0000313" key="2">
    <source>
        <dbReference type="Proteomes" id="UP000436694"/>
    </source>
</evidence>
<keyword evidence="2" id="KW-1185">Reference proteome</keyword>
<dbReference type="EMBL" id="WIXK01000001">
    <property type="protein sequence ID" value="MQY41515.1"/>
    <property type="molecule type" value="Genomic_DNA"/>
</dbReference>
<dbReference type="SUPFAM" id="SSF54637">
    <property type="entry name" value="Thioesterase/thiol ester dehydrase-isomerase"/>
    <property type="match status" value="1"/>
</dbReference>
<dbReference type="RefSeq" id="WP_153544757.1">
    <property type="nucleotide sequence ID" value="NZ_WIXK01000001.1"/>
</dbReference>
<accession>A0A844AK23</accession>